<feature type="region of interest" description="Disordered" evidence="1">
    <location>
        <begin position="1"/>
        <end position="24"/>
    </location>
</feature>
<keyword evidence="3" id="KW-1185">Reference proteome</keyword>
<evidence type="ECO:0000313" key="2">
    <source>
        <dbReference type="EMBL" id="GFE40989.1"/>
    </source>
</evidence>
<dbReference type="AlphaFoldDB" id="A0A640UYP0"/>
<protein>
    <submittedName>
        <fullName evidence="2">Uncharacterized protein</fullName>
    </submittedName>
</protein>
<reference evidence="2 3" key="1">
    <citation type="submission" date="2019-12" db="EMBL/GenBank/DDBJ databases">
        <title>Whole genome shotgun sequence of Streptomyces tubercidicus NBRC 13090.</title>
        <authorList>
            <person name="Ichikawa N."/>
            <person name="Kimura A."/>
            <person name="Kitahashi Y."/>
            <person name="Komaki H."/>
            <person name="Tamura T."/>
        </authorList>
    </citation>
    <scope>NUCLEOTIDE SEQUENCE [LARGE SCALE GENOMIC DNA]</scope>
    <source>
        <strain evidence="2 3">NBRC 13090</strain>
    </source>
</reference>
<accession>A0A640UYP0</accession>
<dbReference type="EMBL" id="BLIR01000003">
    <property type="protein sequence ID" value="GFE40989.1"/>
    <property type="molecule type" value="Genomic_DNA"/>
</dbReference>
<sequence>MHKPSEAPGPAVRTSMRSAARGQLPPKPPAFLVFPQVTGVCTPRTAEPGGWAFRVVPPGGQGMPPAHGGG</sequence>
<evidence type="ECO:0000256" key="1">
    <source>
        <dbReference type="SAM" id="MobiDB-lite"/>
    </source>
</evidence>
<dbReference type="Proteomes" id="UP000431826">
    <property type="component" value="Unassembled WGS sequence"/>
</dbReference>
<evidence type="ECO:0000313" key="3">
    <source>
        <dbReference type="Proteomes" id="UP000431826"/>
    </source>
</evidence>
<proteinExistence type="predicted"/>
<comment type="caution">
    <text evidence="2">The sequence shown here is derived from an EMBL/GenBank/DDBJ whole genome shotgun (WGS) entry which is preliminary data.</text>
</comment>
<name>A0A640UYP0_9ACTN</name>
<organism evidence="2 3">
    <name type="scientific">Streptomyces tubercidicus</name>
    <dbReference type="NCBI Taxonomy" id="47759"/>
    <lineage>
        <taxon>Bacteria</taxon>
        <taxon>Bacillati</taxon>
        <taxon>Actinomycetota</taxon>
        <taxon>Actinomycetes</taxon>
        <taxon>Kitasatosporales</taxon>
        <taxon>Streptomycetaceae</taxon>
        <taxon>Streptomyces</taxon>
    </lineage>
</organism>
<gene>
    <name evidence="2" type="ORF">Stube_56620</name>
</gene>